<evidence type="ECO:0000313" key="7">
    <source>
        <dbReference type="EMBL" id="KGO07570.1"/>
    </source>
</evidence>
<gene>
    <name evidence="7" type="ORF">NV36_12465</name>
</gene>
<dbReference type="KEGG" id="ddo:I597_1371"/>
<evidence type="ECO:0000259" key="6">
    <source>
        <dbReference type="Pfam" id="PF00082"/>
    </source>
</evidence>
<feature type="active site" description="Charge relay system" evidence="5">
    <location>
        <position position="235"/>
    </location>
</feature>
<dbReference type="GO" id="GO:0006508">
    <property type="term" value="P:proteolysis"/>
    <property type="evidence" value="ECO:0007669"/>
    <property type="project" value="UniProtKB-KW"/>
</dbReference>
<dbReference type="Pfam" id="PF00082">
    <property type="entry name" value="Peptidase_S8"/>
    <property type="match status" value="1"/>
</dbReference>
<keyword evidence="2 5" id="KW-0645">Protease</keyword>
<dbReference type="InterPro" id="IPR036852">
    <property type="entry name" value="Peptidase_S8/S53_dom_sf"/>
</dbReference>
<dbReference type="PATRIC" id="fig|1300343.5.peg.1381"/>
<name>A0A0A2H4J5_9FLAO</name>
<comment type="similarity">
    <text evidence="1 5">Belongs to the peptidase S8 family.</text>
</comment>
<feature type="active site" description="Charge relay system" evidence="5">
    <location>
        <position position="286"/>
    </location>
</feature>
<dbReference type="PROSITE" id="PS51257">
    <property type="entry name" value="PROKAR_LIPOPROTEIN"/>
    <property type="match status" value="1"/>
</dbReference>
<evidence type="ECO:0000256" key="3">
    <source>
        <dbReference type="ARBA" id="ARBA00022801"/>
    </source>
</evidence>
<dbReference type="RefSeq" id="WP_035327730.1">
    <property type="nucleotide sequence ID" value="NZ_CP015125.1"/>
</dbReference>
<dbReference type="Gene3D" id="3.40.50.200">
    <property type="entry name" value="Peptidase S8/S53 domain"/>
    <property type="match status" value="1"/>
</dbReference>
<protein>
    <submittedName>
        <fullName evidence="7">Serine protease</fullName>
    </submittedName>
</protein>
<feature type="active site" description="Charge relay system" evidence="5">
    <location>
        <position position="459"/>
    </location>
</feature>
<keyword evidence="8" id="KW-1185">Reference proteome</keyword>
<evidence type="ECO:0000256" key="2">
    <source>
        <dbReference type="ARBA" id="ARBA00022670"/>
    </source>
</evidence>
<dbReference type="OrthoDB" id="9798386at2"/>
<dbReference type="PROSITE" id="PS51892">
    <property type="entry name" value="SUBTILASE"/>
    <property type="match status" value="1"/>
</dbReference>
<reference evidence="7 8" key="1">
    <citation type="submission" date="2014-10" db="EMBL/GenBank/DDBJ databases">
        <title>Draft genome sequence of the proteorhodopsin-containing marine bacterium Dokdonia donghaensis.</title>
        <authorList>
            <person name="Gomez-Consarnau L."/>
            <person name="Gonzalez J.M."/>
            <person name="Riedel T."/>
            <person name="Jaenicke S."/>
            <person name="Wagner-Doebler I."/>
            <person name="Fuhrman J.A."/>
        </authorList>
    </citation>
    <scope>NUCLEOTIDE SEQUENCE [LARGE SCALE GENOMIC DNA]</scope>
    <source>
        <strain evidence="7 8">DSW-1</strain>
    </source>
</reference>
<evidence type="ECO:0000256" key="4">
    <source>
        <dbReference type="ARBA" id="ARBA00022825"/>
    </source>
</evidence>
<dbReference type="GO" id="GO:0004252">
    <property type="term" value="F:serine-type endopeptidase activity"/>
    <property type="evidence" value="ECO:0007669"/>
    <property type="project" value="UniProtKB-UniRule"/>
</dbReference>
<dbReference type="CDD" id="cd00306">
    <property type="entry name" value="Peptidases_S8_S53"/>
    <property type="match status" value="1"/>
</dbReference>
<comment type="caution">
    <text evidence="7">The sequence shown here is derived from an EMBL/GenBank/DDBJ whole genome shotgun (WGS) entry which is preliminary data.</text>
</comment>
<dbReference type="Proteomes" id="UP000030140">
    <property type="component" value="Unassembled WGS sequence"/>
</dbReference>
<keyword evidence="4 5" id="KW-0720">Serine protease</keyword>
<dbReference type="InterPro" id="IPR015500">
    <property type="entry name" value="Peptidase_S8_subtilisin-rel"/>
</dbReference>
<sequence length="514" mass="56051">MKKANSLVLGLCLLAAFSCTKDQDEASDLLTENVEVNLQDSDAFLTIEEINALINQSFYEKQSFSWSEVPANVLWSATVHGGNVLTIGYGEKGESFRTEKNDRLDATRLGLVDLVQSSEQIAKKDFRVKEDEVLNVVDLEVTKLETIRELLASDGVRYLEPNGYSYYDITTPQGAKPAPTQTRSAGCDTSGSTLNSADYRSIWPGALVPWTFDRHNIASAWGRSRGAGITIGIIDTGLSPNQPLLGNSFGDGASINGRTVEKYGTYIDSAWWWSNNLDGPNDRCGHGTSMAGVAAGPRNNDGLPSGVAYDANLVMYRGTSDVVLNDYHERKGVSNALRALADRSDVDIISMSIGYPWSIGNVRDAVRYAYSRGKLIFAAGGTSTSATNWYPVIFPASMPEAIAVTGVTDWSGGYRECDICHDGNEIEFTIVMERDSNDDRTTPVIGFNQGQRDYVGGSSVATATMAGVAAMVWSKYPNWSRQQVLNRLRQSSELYSNTSSKYGYGNIDAYQAVQ</sequence>
<dbReference type="AlphaFoldDB" id="A0A0A2H4J5"/>
<dbReference type="InterPro" id="IPR050131">
    <property type="entry name" value="Peptidase_S8_subtilisin-like"/>
</dbReference>
<dbReference type="PRINTS" id="PR00723">
    <property type="entry name" value="SUBTILISIN"/>
</dbReference>
<dbReference type="SUPFAM" id="SSF52743">
    <property type="entry name" value="Subtilisin-like"/>
    <property type="match status" value="1"/>
</dbReference>
<dbReference type="PANTHER" id="PTHR43806">
    <property type="entry name" value="PEPTIDASE S8"/>
    <property type="match status" value="1"/>
</dbReference>
<dbReference type="InterPro" id="IPR000209">
    <property type="entry name" value="Peptidase_S8/S53_dom"/>
</dbReference>
<evidence type="ECO:0000256" key="5">
    <source>
        <dbReference type="PROSITE-ProRule" id="PRU01240"/>
    </source>
</evidence>
<evidence type="ECO:0000313" key="8">
    <source>
        <dbReference type="Proteomes" id="UP000030140"/>
    </source>
</evidence>
<proteinExistence type="inferred from homology"/>
<keyword evidence="3 5" id="KW-0378">Hydrolase</keyword>
<dbReference type="PROSITE" id="PS00136">
    <property type="entry name" value="SUBTILASE_ASP"/>
    <property type="match status" value="1"/>
</dbReference>
<feature type="domain" description="Peptidase S8/S53" evidence="6">
    <location>
        <begin position="226"/>
        <end position="505"/>
    </location>
</feature>
<accession>A0A0A2H4J5</accession>
<evidence type="ECO:0000256" key="1">
    <source>
        <dbReference type="ARBA" id="ARBA00011073"/>
    </source>
</evidence>
<organism evidence="7 8">
    <name type="scientific">Dokdonia donghaensis DSW-1</name>
    <dbReference type="NCBI Taxonomy" id="1300343"/>
    <lineage>
        <taxon>Bacteria</taxon>
        <taxon>Pseudomonadati</taxon>
        <taxon>Bacteroidota</taxon>
        <taxon>Flavobacteriia</taxon>
        <taxon>Flavobacteriales</taxon>
        <taxon>Flavobacteriaceae</taxon>
        <taxon>Dokdonia</taxon>
    </lineage>
</organism>
<dbReference type="EMBL" id="JSAQ01000001">
    <property type="protein sequence ID" value="KGO07570.1"/>
    <property type="molecule type" value="Genomic_DNA"/>
</dbReference>
<dbReference type="InterPro" id="IPR023827">
    <property type="entry name" value="Peptidase_S8_Asp-AS"/>
</dbReference>
<dbReference type="PANTHER" id="PTHR43806:SF11">
    <property type="entry name" value="CEREVISIN-RELATED"/>
    <property type="match status" value="1"/>
</dbReference>